<dbReference type="InterPro" id="IPR050320">
    <property type="entry name" value="N5-glutamine_MTase"/>
</dbReference>
<dbReference type="Gene3D" id="3.40.50.150">
    <property type="entry name" value="Vaccinia Virus protein VP39"/>
    <property type="match status" value="1"/>
</dbReference>
<keyword evidence="9" id="KW-1185">Reference proteome</keyword>
<dbReference type="InterPro" id="IPR040758">
    <property type="entry name" value="PrmC_N"/>
</dbReference>
<evidence type="ECO:0000256" key="2">
    <source>
        <dbReference type="ARBA" id="ARBA00022679"/>
    </source>
</evidence>
<comment type="catalytic activity">
    <reaction evidence="4 5">
        <text>L-glutaminyl-[peptide chain release factor] + S-adenosyl-L-methionine = N(5)-methyl-L-glutaminyl-[peptide chain release factor] + S-adenosyl-L-homocysteine + H(+)</text>
        <dbReference type="Rhea" id="RHEA:42896"/>
        <dbReference type="Rhea" id="RHEA-COMP:10271"/>
        <dbReference type="Rhea" id="RHEA-COMP:10272"/>
        <dbReference type="ChEBI" id="CHEBI:15378"/>
        <dbReference type="ChEBI" id="CHEBI:30011"/>
        <dbReference type="ChEBI" id="CHEBI:57856"/>
        <dbReference type="ChEBI" id="CHEBI:59789"/>
        <dbReference type="ChEBI" id="CHEBI:61891"/>
        <dbReference type="EC" id="2.1.1.297"/>
    </reaction>
</comment>
<gene>
    <name evidence="5" type="primary">prmC</name>
    <name evidence="8" type="ORF">BJ986_000530</name>
</gene>
<evidence type="ECO:0000259" key="6">
    <source>
        <dbReference type="Pfam" id="PF05175"/>
    </source>
</evidence>
<evidence type="ECO:0000256" key="1">
    <source>
        <dbReference type="ARBA" id="ARBA00022603"/>
    </source>
</evidence>
<dbReference type="Gene3D" id="1.10.8.10">
    <property type="entry name" value="DNA helicase RuvA subunit, C-terminal domain"/>
    <property type="match status" value="1"/>
</dbReference>
<dbReference type="HAMAP" id="MF_02126">
    <property type="entry name" value="RF_methyltr_PrmC"/>
    <property type="match status" value="1"/>
</dbReference>
<proteinExistence type="inferred from homology"/>
<comment type="function">
    <text evidence="5">Methylates the class 1 translation termination release factors RF1/PrfA and RF2/PrfB on the glutamine residue of the universally conserved GGQ motif.</text>
</comment>
<feature type="domain" description="Methyltransferase small" evidence="6">
    <location>
        <begin position="117"/>
        <end position="193"/>
    </location>
</feature>
<dbReference type="GO" id="GO:0102559">
    <property type="term" value="F:peptide chain release factor N(5)-glutamine methyltransferase activity"/>
    <property type="evidence" value="ECO:0007669"/>
    <property type="project" value="UniProtKB-EC"/>
</dbReference>
<accession>A0A852WAG1</accession>
<keyword evidence="2 5" id="KW-0808">Transferase</keyword>
<dbReference type="InterPro" id="IPR004556">
    <property type="entry name" value="HemK-like"/>
</dbReference>
<dbReference type="GO" id="GO:0003676">
    <property type="term" value="F:nucleic acid binding"/>
    <property type="evidence" value="ECO:0007669"/>
    <property type="project" value="InterPro"/>
</dbReference>
<comment type="caution">
    <text evidence="8">The sequence shown here is derived from an EMBL/GenBank/DDBJ whole genome shotgun (WGS) entry which is preliminary data.</text>
</comment>
<keyword evidence="3 5" id="KW-0949">S-adenosyl-L-methionine</keyword>
<dbReference type="NCBIfam" id="TIGR00536">
    <property type="entry name" value="hemK_fam"/>
    <property type="match status" value="1"/>
</dbReference>
<evidence type="ECO:0000256" key="5">
    <source>
        <dbReference type="HAMAP-Rule" id="MF_02126"/>
    </source>
</evidence>
<dbReference type="PANTHER" id="PTHR18895">
    <property type="entry name" value="HEMK METHYLTRANSFERASE"/>
    <property type="match status" value="1"/>
</dbReference>
<dbReference type="EMBL" id="JACCAB010000001">
    <property type="protein sequence ID" value="NYG06043.1"/>
    <property type="molecule type" value="Genomic_DNA"/>
</dbReference>
<dbReference type="NCBIfam" id="TIGR03534">
    <property type="entry name" value="RF_mod_PrmC"/>
    <property type="match status" value="1"/>
</dbReference>
<dbReference type="PROSITE" id="PS00092">
    <property type="entry name" value="N6_MTASE"/>
    <property type="match status" value="1"/>
</dbReference>
<keyword evidence="1 5" id="KW-0489">Methyltransferase</keyword>
<organism evidence="8 9">
    <name type="scientific">Pedococcus badiiscoriae</name>
    <dbReference type="NCBI Taxonomy" id="642776"/>
    <lineage>
        <taxon>Bacteria</taxon>
        <taxon>Bacillati</taxon>
        <taxon>Actinomycetota</taxon>
        <taxon>Actinomycetes</taxon>
        <taxon>Micrococcales</taxon>
        <taxon>Intrasporangiaceae</taxon>
        <taxon>Pedococcus</taxon>
    </lineage>
</organism>
<dbReference type="InterPro" id="IPR007848">
    <property type="entry name" value="Small_mtfrase_dom"/>
</dbReference>
<dbReference type="InterPro" id="IPR019874">
    <property type="entry name" value="RF_methyltr_PrmC"/>
</dbReference>
<evidence type="ECO:0000313" key="8">
    <source>
        <dbReference type="EMBL" id="NYG06043.1"/>
    </source>
</evidence>
<feature type="domain" description="Release factor glutamine methyltransferase N-terminal" evidence="7">
    <location>
        <begin position="11"/>
        <end position="78"/>
    </location>
</feature>
<dbReference type="CDD" id="cd02440">
    <property type="entry name" value="AdoMet_MTases"/>
    <property type="match status" value="1"/>
</dbReference>
<dbReference type="InterPro" id="IPR002052">
    <property type="entry name" value="DNA_methylase_N6_adenine_CS"/>
</dbReference>
<dbReference type="EC" id="2.1.1.297" evidence="5"/>
<feature type="binding site" evidence="5">
    <location>
        <position position="190"/>
    </location>
    <ligand>
        <name>S-adenosyl-L-methionine</name>
        <dbReference type="ChEBI" id="CHEBI:59789"/>
    </ligand>
</feature>
<evidence type="ECO:0000256" key="3">
    <source>
        <dbReference type="ARBA" id="ARBA00022691"/>
    </source>
</evidence>
<dbReference type="AlphaFoldDB" id="A0A852WAG1"/>
<dbReference type="PANTHER" id="PTHR18895:SF74">
    <property type="entry name" value="MTRF1L RELEASE FACTOR GLUTAMINE METHYLTRANSFERASE"/>
    <property type="match status" value="1"/>
</dbReference>
<dbReference type="GO" id="GO:0032259">
    <property type="term" value="P:methylation"/>
    <property type="evidence" value="ECO:0007669"/>
    <property type="project" value="UniProtKB-KW"/>
</dbReference>
<dbReference type="RefSeq" id="WP_179420588.1">
    <property type="nucleotide sequence ID" value="NZ_JACCAB010000001.1"/>
</dbReference>
<evidence type="ECO:0000259" key="7">
    <source>
        <dbReference type="Pfam" id="PF17827"/>
    </source>
</evidence>
<dbReference type="InterPro" id="IPR029063">
    <property type="entry name" value="SAM-dependent_MTases_sf"/>
</dbReference>
<dbReference type="SUPFAM" id="SSF53335">
    <property type="entry name" value="S-adenosyl-L-methionine-dependent methyltransferases"/>
    <property type="match status" value="1"/>
</dbReference>
<protein>
    <recommendedName>
        <fullName evidence="5">Release factor glutamine methyltransferase</fullName>
        <shortName evidence="5">RF MTase</shortName>
        <ecNumber evidence="5">2.1.1.297</ecNumber>
    </recommendedName>
    <alternativeName>
        <fullName evidence="5">N5-glutamine methyltransferase PrmC</fullName>
    </alternativeName>
    <alternativeName>
        <fullName evidence="5">Protein-(glutamine-N5) MTase PrmC</fullName>
    </alternativeName>
    <alternativeName>
        <fullName evidence="5">Protein-glutamine N-methyltransferase PrmC</fullName>
    </alternativeName>
</protein>
<comment type="caution">
    <text evidence="5">Lacks conserved residue(s) required for the propagation of feature annotation.</text>
</comment>
<reference evidence="8 9" key="1">
    <citation type="submission" date="2020-07" db="EMBL/GenBank/DDBJ databases">
        <title>Sequencing the genomes of 1000 actinobacteria strains.</title>
        <authorList>
            <person name="Klenk H.-P."/>
        </authorList>
    </citation>
    <scope>NUCLEOTIDE SEQUENCE [LARGE SCALE GENOMIC DNA]</scope>
    <source>
        <strain evidence="8 9">DSM 23987</strain>
    </source>
</reference>
<sequence length="285" mass="29675">MTDAGDDLRAAVRAATIRLAEAGVPSPEADAVALAAHLMKVSVADVRKAMVLGAAAPAAYERLVAERAARVPLQHLTGRAGFRGLELKVGPGVFVPRPETEFVAGLAIEAALALEAPIVVDLCTGSGAIALAVADEVPAATVYAVELGRDAHAWAERNVADTGLAVRLRQGDATDAFPELDGTVDIVASNPPYIPLGMVPLDPEVRDHDPELALYGGSEDGLAIPLAVARRAAQLLHAGGLLVMEHADSQGVSLPRALERTGEWVDITDHDDLTGRPRATTARRA</sequence>
<dbReference type="Pfam" id="PF05175">
    <property type="entry name" value="MTS"/>
    <property type="match status" value="1"/>
</dbReference>
<comment type="similarity">
    <text evidence="5">Belongs to the protein N5-glutamine methyltransferase family. PrmC subfamily.</text>
</comment>
<dbReference type="Pfam" id="PF17827">
    <property type="entry name" value="PrmC_N"/>
    <property type="match status" value="1"/>
</dbReference>
<evidence type="ECO:0000256" key="4">
    <source>
        <dbReference type="ARBA" id="ARBA00048391"/>
    </source>
</evidence>
<name>A0A852WAG1_9MICO</name>
<dbReference type="Proteomes" id="UP000573599">
    <property type="component" value="Unassembled WGS sequence"/>
</dbReference>
<feature type="binding site" evidence="5">
    <location>
        <position position="146"/>
    </location>
    <ligand>
        <name>S-adenosyl-L-methionine</name>
        <dbReference type="ChEBI" id="CHEBI:59789"/>
    </ligand>
</feature>
<feature type="binding site" evidence="5">
    <location>
        <begin position="190"/>
        <end position="193"/>
    </location>
    <ligand>
        <name>substrate</name>
    </ligand>
</feature>
<evidence type="ECO:0000313" key="9">
    <source>
        <dbReference type="Proteomes" id="UP000573599"/>
    </source>
</evidence>